<protein>
    <recommendedName>
        <fullName evidence="1">non-specific serine/threonine protein kinase</fullName>
        <ecNumber evidence="1">2.7.11.1</ecNumber>
    </recommendedName>
</protein>
<accession>A0AAN6UXF9</accession>
<dbReference type="InterPro" id="IPR000719">
    <property type="entry name" value="Prot_kinase_dom"/>
</dbReference>
<dbReference type="PROSITE" id="PS00108">
    <property type="entry name" value="PROTEIN_KINASE_ST"/>
    <property type="match status" value="1"/>
</dbReference>
<keyword evidence="4" id="KW-1185">Reference proteome</keyword>
<dbReference type="RefSeq" id="XP_062634120.1">
    <property type="nucleotide sequence ID" value="XM_062778194.1"/>
</dbReference>
<feature type="domain" description="Protein kinase" evidence="2">
    <location>
        <begin position="8"/>
        <end position="274"/>
    </location>
</feature>
<feature type="non-terminal residue" evidence="3">
    <location>
        <position position="1"/>
    </location>
</feature>
<organism evidence="3 4">
    <name type="scientific">Dichotomopilus funicola</name>
    <dbReference type="NCBI Taxonomy" id="1934379"/>
    <lineage>
        <taxon>Eukaryota</taxon>
        <taxon>Fungi</taxon>
        <taxon>Dikarya</taxon>
        <taxon>Ascomycota</taxon>
        <taxon>Pezizomycotina</taxon>
        <taxon>Sordariomycetes</taxon>
        <taxon>Sordariomycetidae</taxon>
        <taxon>Sordariales</taxon>
        <taxon>Chaetomiaceae</taxon>
        <taxon>Dichotomopilus</taxon>
    </lineage>
</organism>
<reference evidence="3" key="1">
    <citation type="journal article" date="2023" name="Mol. Phylogenet. Evol.">
        <title>Genome-scale phylogeny and comparative genomics of the fungal order Sordariales.</title>
        <authorList>
            <person name="Hensen N."/>
            <person name="Bonometti L."/>
            <person name="Westerberg I."/>
            <person name="Brannstrom I.O."/>
            <person name="Guillou S."/>
            <person name="Cros-Aarteil S."/>
            <person name="Calhoun S."/>
            <person name="Haridas S."/>
            <person name="Kuo A."/>
            <person name="Mondo S."/>
            <person name="Pangilinan J."/>
            <person name="Riley R."/>
            <person name="LaButti K."/>
            <person name="Andreopoulos B."/>
            <person name="Lipzen A."/>
            <person name="Chen C."/>
            <person name="Yan M."/>
            <person name="Daum C."/>
            <person name="Ng V."/>
            <person name="Clum A."/>
            <person name="Steindorff A."/>
            <person name="Ohm R.A."/>
            <person name="Martin F."/>
            <person name="Silar P."/>
            <person name="Natvig D.O."/>
            <person name="Lalanne C."/>
            <person name="Gautier V."/>
            <person name="Ament-Velasquez S.L."/>
            <person name="Kruys A."/>
            <person name="Hutchinson M.I."/>
            <person name="Powell A.J."/>
            <person name="Barry K."/>
            <person name="Miller A.N."/>
            <person name="Grigoriev I.V."/>
            <person name="Debuchy R."/>
            <person name="Gladieux P."/>
            <person name="Hiltunen Thoren M."/>
            <person name="Johannesson H."/>
        </authorList>
    </citation>
    <scope>NUCLEOTIDE SEQUENCE</scope>
    <source>
        <strain evidence="3">CBS 141.50</strain>
    </source>
</reference>
<dbReference type="GeneID" id="87814807"/>
<dbReference type="AlphaFoldDB" id="A0AAN6UXF9"/>
<dbReference type="SMART" id="SM00220">
    <property type="entry name" value="S_TKc"/>
    <property type="match status" value="1"/>
</dbReference>
<dbReference type="GO" id="GO:0005524">
    <property type="term" value="F:ATP binding"/>
    <property type="evidence" value="ECO:0007669"/>
    <property type="project" value="InterPro"/>
</dbReference>
<evidence type="ECO:0000259" key="2">
    <source>
        <dbReference type="PROSITE" id="PS50011"/>
    </source>
</evidence>
<dbReference type="Gene3D" id="1.10.510.10">
    <property type="entry name" value="Transferase(Phosphotransferase) domain 1"/>
    <property type="match status" value="1"/>
</dbReference>
<dbReference type="CDD" id="cd14016">
    <property type="entry name" value="STKc_CK1"/>
    <property type="match status" value="1"/>
</dbReference>
<evidence type="ECO:0000313" key="3">
    <source>
        <dbReference type="EMBL" id="KAK4140749.1"/>
    </source>
</evidence>
<dbReference type="Pfam" id="PF00069">
    <property type="entry name" value="Pkinase"/>
    <property type="match status" value="1"/>
</dbReference>
<dbReference type="SUPFAM" id="SSF56112">
    <property type="entry name" value="Protein kinase-like (PK-like)"/>
    <property type="match status" value="1"/>
</dbReference>
<dbReference type="InterPro" id="IPR050235">
    <property type="entry name" value="CK1_Ser-Thr_kinase"/>
</dbReference>
<dbReference type="PANTHER" id="PTHR11909">
    <property type="entry name" value="CASEIN KINASE-RELATED"/>
    <property type="match status" value="1"/>
</dbReference>
<dbReference type="GO" id="GO:0004674">
    <property type="term" value="F:protein serine/threonine kinase activity"/>
    <property type="evidence" value="ECO:0007669"/>
    <property type="project" value="UniProtKB-EC"/>
</dbReference>
<dbReference type="Proteomes" id="UP001302676">
    <property type="component" value="Unassembled WGS sequence"/>
</dbReference>
<keyword evidence="3" id="KW-0808">Transferase</keyword>
<evidence type="ECO:0000256" key="1">
    <source>
        <dbReference type="ARBA" id="ARBA00012513"/>
    </source>
</evidence>
<reference evidence="3" key="2">
    <citation type="submission" date="2023-05" db="EMBL/GenBank/DDBJ databases">
        <authorList>
            <consortium name="Lawrence Berkeley National Laboratory"/>
            <person name="Steindorff A."/>
            <person name="Hensen N."/>
            <person name="Bonometti L."/>
            <person name="Westerberg I."/>
            <person name="Brannstrom I.O."/>
            <person name="Guillou S."/>
            <person name="Cros-Aarteil S."/>
            <person name="Calhoun S."/>
            <person name="Haridas S."/>
            <person name="Kuo A."/>
            <person name="Mondo S."/>
            <person name="Pangilinan J."/>
            <person name="Riley R."/>
            <person name="Labutti K."/>
            <person name="Andreopoulos B."/>
            <person name="Lipzen A."/>
            <person name="Chen C."/>
            <person name="Yanf M."/>
            <person name="Daum C."/>
            <person name="Ng V."/>
            <person name="Clum A."/>
            <person name="Ohm R."/>
            <person name="Martin F."/>
            <person name="Silar P."/>
            <person name="Natvig D."/>
            <person name="Lalanne C."/>
            <person name="Gautier V."/>
            <person name="Ament-Velasquez S.L."/>
            <person name="Kruys A."/>
            <person name="Hutchinson M.I."/>
            <person name="Powell A.J."/>
            <person name="Barry K."/>
            <person name="Miller A.N."/>
            <person name="Grigoriev I.V."/>
            <person name="Debuchy R."/>
            <person name="Gladieux P."/>
            <person name="Thoren M.H."/>
            <person name="Johannesson H."/>
        </authorList>
    </citation>
    <scope>NUCLEOTIDE SEQUENCE</scope>
    <source>
        <strain evidence="3">CBS 141.50</strain>
    </source>
</reference>
<proteinExistence type="predicted"/>
<dbReference type="EC" id="2.7.11.1" evidence="1"/>
<comment type="caution">
    <text evidence="3">The sequence shown here is derived from an EMBL/GenBank/DDBJ whole genome shotgun (WGS) entry which is preliminary data.</text>
</comment>
<dbReference type="EMBL" id="MU853624">
    <property type="protein sequence ID" value="KAK4140749.1"/>
    <property type="molecule type" value="Genomic_DNA"/>
</dbReference>
<dbReference type="InterPro" id="IPR008271">
    <property type="entry name" value="Ser/Thr_kinase_AS"/>
</dbReference>
<sequence length="381" mass="43082">DICINNRYRISHRTGKGGCGVVYSATDLQSNEEVAVKLMNAYKTSVHSSVFQDEREINNTLKGGIGIPRVRWSGYQCEFAVFIMDALGPSLNDLFLFCGRKFSLKTILLIADQALSRIRFLHSKGYVHRDIKPSNFLMGTGKHGNLLYLIDFGIGKNFSEAELCKDVEDHRQPGTSLYATTNHHNRREQSWRDDLEALGYTLVYLASGSLPWVSLPSDNTREEREQLTKEMKERLSGEELCDGVLPKEFATYINYVQGLTFGDKPDYAYLQRLFRNCFKAQGFKYDHVYDWTKKLFDEMQAGMDNEGAEMHNDGAGMENEGQPIDNQGRSGDGVKVDLRHEGYLAHKMGLIITEHPYQTGSPSHLTLSASLSNLYSNQTSQ</sequence>
<dbReference type="PROSITE" id="PS50011">
    <property type="entry name" value="PROTEIN_KINASE_DOM"/>
    <property type="match status" value="1"/>
</dbReference>
<keyword evidence="3" id="KW-0418">Kinase</keyword>
<evidence type="ECO:0000313" key="4">
    <source>
        <dbReference type="Proteomes" id="UP001302676"/>
    </source>
</evidence>
<gene>
    <name evidence="3" type="ORF">C8A04DRAFT_14687</name>
</gene>
<dbReference type="InterPro" id="IPR011009">
    <property type="entry name" value="Kinase-like_dom_sf"/>
</dbReference>
<name>A0AAN6UXF9_9PEZI</name>